<proteinExistence type="predicted"/>
<dbReference type="EMBL" id="QXFV01008736">
    <property type="protein sequence ID" value="KAE8956172.1"/>
    <property type="molecule type" value="Genomic_DNA"/>
</dbReference>
<evidence type="ECO:0000256" key="1">
    <source>
        <dbReference type="ARBA" id="ARBA00022737"/>
    </source>
</evidence>
<dbReference type="Proteomes" id="UP000435112">
    <property type="component" value="Unassembled WGS sequence"/>
</dbReference>
<dbReference type="AlphaFoldDB" id="A0A6A3GFP8"/>
<keyword evidence="6" id="KW-1185">Reference proteome</keyword>
<accession>A0A6A3GFP8</accession>
<reference evidence="5 7" key="1">
    <citation type="submission" date="2018-09" db="EMBL/GenBank/DDBJ databases">
        <title>Genomic investigation of the strawberry pathogen Phytophthora fragariae indicates pathogenicity is determined by transcriptional variation in three key races.</title>
        <authorList>
            <person name="Adams T.M."/>
            <person name="Armitage A.D."/>
            <person name="Sobczyk M.K."/>
            <person name="Bates H.J."/>
            <person name="Dunwell J.M."/>
            <person name="Nellist C.F."/>
            <person name="Harrison R.J."/>
        </authorList>
    </citation>
    <scope>NUCLEOTIDE SEQUENCE [LARGE SCALE GENOMIC DNA]</scope>
    <source>
        <strain evidence="2 5">SCRP249</strain>
        <strain evidence="3 7">SCRP324</strain>
        <strain evidence="4 6">SCRP333</strain>
    </source>
</reference>
<dbReference type="EMBL" id="QXFT01008503">
    <property type="protein sequence ID" value="KAE9264247.1"/>
    <property type="molecule type" value="Genomic_DNA"/>
</dbReference>
<sequence length="78" mass="8537">MATASWCLTPHATFATKGSLWSEGNGHMHYADGSVYVGEWKADVKCGQGVMTWMTPRGVDELVNPEDATPLDRYDGEC</sequence>
<dbReference type="Proteomes" id="UP000434957">
    <property type="component" value="Unassembled WGS sequence"/>
</dbReference>
<dbReference type="OrthoDB" id="294378at2759"/>
<name>A0A6A3GFP8_9STRA</name>
<dbReference type="EMBL" id="QXFU01008591">
    <property type="protein sequence ID" value="KAE8956242.1"/>
    <property type="molecule type" value="Genomic_DNA"/>
</dbReference>
<dbReference type="SMART" id="SM00698">
    <property type="entry name" value="MORN"/>
    <property type="match status" value="1"/>
</dbReference>
<keyword evidence="1" id="KW-0677">Repeat</keyword>
<protein>
    <submittedName>
        <fullName evidence="2">Uncharacterized protein</fullName>
    </submittedName>
</protein>
<dbReference type="InterPro" id="IPR003409">
    <property type="entry name" value="MORN"/>
</dbReference>
<dbReference type="Proteomes" id="UP000429607">
    <property type="component" value="Unassembled WGS sequence"/>
</dbReference>
<comment type="caution">
    <text evidence="2">The sequence shown here is derived from an EMBL/GenBank/DDBJ whole genome shotgun (WGS) entry which is preliminary data.</text>
</comment>
<evidence type="ECO:0000313" key="2">
    <source>
        <dbReference type="EMBL" id="KAE8956172.1"/>
    </source>
</evidence>
<dbReference type="Pfam" id="PF02493">
    <property type="entry name" value="MORN"/>
    <property type="match status" value="2"/>
</dbReference>
<evidence type="ECO:0000313" key="7">
    <source>
        <dbReference type="Proteomes" id="UP000435112"/>
    </source>
</evidence>
<dbReference type="SUPFAM" id="SSF82185">
    <property type="entry name" value="Histone H3 K4-specific methyltransferase SET7/9 N-terminal domain"/>
    <property type="match status" value="1"/>
</dbReference>
<dbReference type="Gene3D" id="2.20.110.10">
    <property type="entry name" value="Histone H3 K4-specific methyltransferase SET7/9 N-terminal domain"/>
    <property type="match status" value="1"/>
</dbReference>
<gene>
    <name evidence="2" type="ORF">PR001_g31829</name>
    <name evidence="3" type="ORF">PR002_g31535</name>
    <name evidence="4" type="ORF">PR003_g32867</name>
</gene>
<evidence type="ECO:0000313" key="5">
    <source>
        <dbReference type="Proteomes" id="UP000429607"/>
    </source>
</evidence>
<organism evidence="2 5">
    <name type="scientific">Phytophthora rubi</name>
    <dbReference type="NCBI Taxonomy" id="129364"/>
    <lineage>
        <taxon>Eukaryota</taxon>
        <taxon>Sar</taxon>
        <taxon>Stramenopiles</taxon>
        <taxon>Oomycota</taxon>
        <taxon>Peronosporomycetes</taxon>
        <taxon>Peronosporales</taxon>
        <taxon>Peronosporaceae</taxon>
        <taxon>Phytophthora</taxon>
    </lineage>
</organism>
<evidence type="ECO:0000313" key="6">
    <source>
        <dbReference type="Proteomes" id="UP000434957"/>
    </source>
</evidence>
<evidence type="ECO:0000313" key="3">
    <source>
        <dbReference type="EMBL" id="KAE8956242.1"/>
    </source>
</evidence>
<evidence type="ECO:0000313" key="4">
    <source>
        <dbReference type="EMBL" id="KAE9264247.1"/>
    </source>
</evidence>